<keyword evidence="6" id="KW-0539">Nucleus</keyword>
<protein>
    <recommendedName>
        <fullName evidence="4">Centromere protein L</fullName>
    </recommendedName>
</protein>
<accession>A0AAD7YIP8</accession>
<dbReference type="Pfam" id="PF13092">
    <property type="entry name" value="CENP-L"/>
    <property type="match status" value="1"/>
</dbReference>
<proteinExistence type="inferred from homology"/>
<evidence type="ECO:0000256" key="1">
    <source>
        <dbReference type="ARBA" id="ARBA00004123"/>
    </source>
</evidence>
<name>A0AAD7YIP8_MYTSE</name>
<dbReference type="EMBL" id="JARGEI010000016">
    <property type="protein sequence ID" value="KAJ8717848.1"/>
    <property type="molecule type" value="Genomic_DNA"/>
</dbReference>
<dbReference type="GO" id="GO:0005634">
    <property type="term" value="C:nucleus"/>
    <property type="evidence" value="ECO:0007669"/>
    <property type="project" value="UniProtKB-SubCell"/>
</dbReference>
<keyword evidence="5" id="KW-0158">Chromosome</keyword>
<comment type="caution">
    <text evidence="8">The sequence shown here is derived from an EMBL/GenBank/DDBJ whole genome shotgun (WGS) entry which is preliminary data.</text>
</comment>
<dbReference type="InterPro" id="IPR025204">
    <property type="entry name" value="CENP-L"/>
</dbReference>
<keyword evidence="7" id="KW-0137">Centromere</keyword>
<evidence type="ECO:0000256" key="6">
    <source>
        <dbReference type="ARBA" id="ARBA00023242"/>
    </source>
</evidence>
<evidence type="ECO:0000256" key="5">
    <source>
        <dbReference type="ARBA" id="ARBA00022454"/>
    </source>
</evidence>
<evidence type="ECO:0000256" key="2">
    <source>
        <dbReference type="ARBA" id="ARBA00004584"/>
    </source>
</evidence>
<evidence type="ECO:0000256" key="3">
    <source>
        <dbReference type="ARBA" id="ARBA00011060"/>
    </source>
</evidence>
<dbReference type="GO" id="GO:0000775">
    <property type="term" value="C:chromosome, centromeric region"/>
    <property type="evidence" value="ECO:0007669"/>
    <property type="project" value="UniProtKB-SubCell"/>
</dbReference>
<comment type="similarity">
    <text evidence="3">Belongs to the CENP-L/IML3 family.</text>
</comment>
<sequence>MSLYRPEPAWQRDNNSIARNGDPLAAIYNEGTWRLNKVSPLYNLQYSTVKLKQYASKIRQALVGAIAANSSTKYVVQIEEQANLKYCEDDASALHINVLSSTPDKNAKSKISYAAILLSWGISVTVDQATHLPYMLERGEQRVGTAVKNTLQTIFDCQIKQFCFTQQQLLYFGFNFVEYDSSRSTDPFTLTYRTPQVDHKDKLNLSFEVGDIQLIWNGIKNYEAKKSDIVTLAYQNLQNQIFEMLLLDITVFDLCEVSLPRAEVKSSGVVKMKTPEIVNCVLTVLNEINHIISHTDQNSSNSSDT</sequence>
<gene>
    <name evidence="8" type="ORF">PYW07_005778</name>
</gene>
<comment type="subcellular location">
    <subcellularLocation>
        <location evidence="2">Chromosome</location>
        <location evidence="2">Centromere</location>
    </subcellularLocation>
    <subcellularLocation>
        <location evidence="1">Nucleus</location>
    </subcellularLocation>
</comment>
<evidence type="ECO:0000313" key="8">
    <source>
        <dbReference type="EMBL" id="KAJ8717848.1"/>
    </source>
</evidence>
<evidence type="ECO:0000313" key="9">
    <source>
        <dbReference type="Proteomes" id="UP001231518"/>
    </source>
</evidence>
<dbReference type="PANTHER" id="PTHR31740:SF2">
    <property type="entry name" value="CENTROMERE PROTEIN L"/>
    <property type="match status" value="1"/>
</dbReference>
<dbReference type="Proteomes" id="UP001231518">
    <property type="component" value="Chromosome 18"/>
</dbReference>
<reference evidence="8" key="1">
    <citation type="submission" date="2023-03" db="EMBL/GenBank/DDBJ databases">
        <title>Chromosome-level genomes of two armyworms, Mythimna separata and Mythimna loreyi, provide insights into the biosynthesis and reception of sex pheromones.</title>
        <authorList>
            <person name="Zhao H."/>
        </authorList>
    </citation>
    <scope>NUCLEOTIDE SEQUENCE</scope>
    <source>
        <strain evidence="8">BeijingLab</strain>
        <tissue evidence="8">Pupa</tissue>
    </source>
</reference>
<evidence type="ECO:0000256" key="4">
    <source>
        <dbReference type="ARBA" id="ARBA00016380"/>
    </source>
</evidence>
<dbReference type="PANTHER" id="PTHR31740">
    <property type="entry name" value="CENTROMERE PROTEIN L"/>
    <property type="match status" value="1"/>
</dbReference>
<organism evidence="8 9">
    <name type="scientific">Mythimna separata</name>
    <name type="common">Oriental armyworm</name>
    <name type="synonym">Pseudaletia separata</name>
    <dbReference type="NCBI Taxonomy" id="271217"/>
    <lineage>
        <taxon>Eukaryota</taxon>
        <taxon>Metazoa</taxon>
        <taxon>Ecdysozoa</taxon>
        <taxon>Arthropoda</taxon>
        <taxon>Hexapoda</taxon>
        <taxon>Insecta</taxon>
        <taxon>Pterygota</taxon>
        <taxon>Neoptera</taxon>
        <taxon>Endopterygota</taxon>
        <taxon>Lepidoptera</taxon>
        <taxon>Glossata</taxon>
        <taxon>Ditrysia</taxon>
        <taxon>Noctuoidea</taxon>
        <taxon>Noctuidae</taxon>
        <taxon>Noctuinae</taxon>
        <taxon>Hadenini</taxon>
        <taxon>Mythimna</taxon>
    </lineage>
</organism>
<evidence type="ECO:0000256" key="7">
    <source>
        <dbReference type="ARBA" id="ARBA00023328"/>
    </source>
</evidence>
<keyword evidence="9" id="KW-1185">Reference proteome</keyword>
<dbReference type="AlphaFoldDB" id="A0AAD7YIP8"/>